<protein>
    <submittedName>
        <fullName evidence="2">Uncharacterized protein</fullName>
    </submittedName>
</protein>
<dbReference type="EMBL" id="KN882063">
    <property type="protein sequence ID" value="KIY44976.1"/>
    <property type="molecule type" value="Genomic_DNA"/>
</dbReference>
<dbReference type="AlphaFoldDB" id="A0A0D7A4Z1"/>
<gene>
    <name evidence="2" type="ORF">FISHEDRAFT_77007</name>
</gene>
<evidence type="ECO:0000313" key="2">
    <source>
        <dbReference type="EMBL" id="KIY44976.1"/>
    </source>
</evidence>
<organism evidence="2 3">
    <name type="scientific">Fistulina hepatica ATCC 64428</name>
    <dbReference type="NCBI Taxonomy" id="1128425"/>
    <lineage>
        <taxon>Eukaryota</taxon>
        <taxon>Fungi</taxon>
        <taxon>Dikarya</taxon>
        <taxon>Basidiomycota</taxon>
        <taxon>Agaricomycotina</taxon>
        <taxon>Agaricomycetes</taxon>
        <taxon>Agaricomycetidae</taxon>
        <taxon>Agaricales</taxon>
        <taxon>Fistulinaceae</taxon>
        <taxon>Fistulina</taxon>
    </lineage>
</organism>
<proteinExistence type="predicted"/>
<evidence type="ECO:0000256" key="1">
    <source>
        <dbReference type="SAM" id="MobiDB-lite"/>
    </source>
</evidence>
<dbReference type="Proteomes" id="UP000054144">
    <property type="component" value="Unassembled WGS sequence"/>
</dbReference>
<sequence length="204" mass="21831">MLESTASGLQALSHGQVLYPDLYQVIELVECPPPPPRIATGNSVYSSSLYTSESESSVSDDDEAVSSYCSSDTPVTPVELVSSCSGGGGWPGSKEQVFLNVKPSNLSRILLWRQQSLLCSSEPTTVKPRVSQREGRSDGVESNARRMRSEGTCSDLGRGNDALTSVFSCPACDVTFPDRESLRQHGEDTSTSPPCASAVQYALE</sequence>
<feature type="region of interest" description="Disordered" evidence="1">
    <location>
        <begin position="123"/>
        <end position="152"/>
    </location>
</feature>
<name>A0A0D7A4Z1_9AGAR</name>
<dbReference type="OrthoDB" id="3256870at2759"/>
<accession>A0A0D7A4Z1</accession>
<evidence type="ECO:0000313" key="3">
    <source>
        <dbReference type="Proteomes" id="UP000054144"/>
    </source>
</evidence>
<feature type="compositionally biased region" description="Basic and acidic residues" evidence="1">
    <location>
        <begin position="131"/>
        <end position="149"/>
    </location>
</feature>
<keyword evidence="3" id="KW-1185">Reference proteome</keyword>
<reference evidence="2 3" key="1">
    <citation type="journal article" date="2015" name="Fungal Genet. Biol.">
        <title>Evolution of novel wood decay mechanisms in Agaricales revealed by the genome sequences of Fistulina hepatica and Cylindrobasidium torrendii.</title>
        <authorList>
            <person name="Floudas D."/>
            <person name="Held B.W."/>
            <person name="Riley R."/>
            <person name="Nagy L.G."/>
            <person name="Koehler G."/>
            <person name="Ransdell A.S."/>
            <person name="Younus H."/>
            <person name="Chow J."/>
            <person name="Chiniquy J."/>
            <person name="Lipzen A."/>
            <person name="Tritt A."/>
            <person name="Sun H."/>
            <person name="Haridas S."/>
            <person name="LaButti K."/>
            <person name="Ohm R.A."/>
            <person name="Kues U."/>
            <person name="Blanchette R.A."/>
            <person name="Grigoriev I.V."/>
            <person name="Minto R.E."/>
            <person name="Hibbett D.S."/>
        </authorList>
    </citation>
    <scope>NUCLEOTIDE SEQUENCE [LARGE SCALE GENOMIC DNA]</scope>
    <source>
        <strain evidence="2 3">ATCC 64428</strain>
    </source>
</reference>